<dbReference type="EMBL" id="JACYFT010000001">
    <property type="protein sequence ID" value="MBD8049625.1"/>
    <property type="molecule type" value="Genomic_DNA"/>
</dbReference>
<dbReference type="PROSITE" id="PS51257">
    <property type="entry name" value="PROKAR_LIPOPROTEIN"/>
    <property type="match status" value="1"/>
</dbReference>
<reference evidence="1" key="1">
    <citation type="submission" date="2020-09" db="EMBL/GenBank/DDBJ databases">
        <title>Genome seq and assembly of Limnohabitants sp.</title>
        <authorList>
            <person name="Chhetri G."/>
        </authorList>
    </citation>
    <scope>NUCLEOTIDE SEQUENCE</scope>
    <source>
        <strain evidence="1">JUR4</strain>
    </source>
</reference>
<evidence type="ECO:0000313" key="1">
    <source>
        <dbReference type="EMBL" id="MBD8049625.1"/>
    </source>
</evidence>
<protein>
    <recommendedName>
        <fullName evidence="3">Lipoprotein</fullName>
    </recommendedName>
</protein>
<sequence>MMRRWWLLIALLVLQGCSAIKLGYQQLPTLSYWWLDSYLSFSDSQTGRIKESLENLQRWHRQQELPLYTQLIQRTAVASLGNIQAQDVCSLWSEGQARADRLVQEALRQTGPVIASLSPRQLNHLARHFGMKNEDWDKEWLRGSSEERLKRRLGTATDRYSDFYGDLTASQTALLQSQMAQSEWTPEWGMQQRKRQQQDLLATLQKIQQQSLSQPQLEAELFAVWQRWFMPPQASDLALVQKLRTQACQNLADFHNSTSAEQRQRAARRLRSYERDLLELMRP</sequence>
<organism evidence="1 2">
    <name type="scientific">Limnohabitans radicicola</name>
    <dbReference type="NCBI Taxonomy" id="2771427"/>
    <lineage>
        <taxon>Bacteria</taxon>
        <taxon>Pseudomonadati</taxon>
        <taxon>Pseudomonadota</taxon>
        <taxon>Betaproteobacteria</taxon>
        <taxon>Burkholderiales</taxon>
        <taxon>Comamonadaceae</taxon>
        <taxon>Limnohabitans</taxon>
    </lineage>
</organism>
<comment type="caution">
    <text evidence="1">The sequence shown here is derived from an EMBL/GenBank/DDBJ whole genome shotgun (WGS) entry which is preliminary data.</text>
</comment>
<proteinExistence type="predicted"/>
<gene>
    <name evidence="1" type="ORF">IC609_03640</name>
</gene>
<dbReference type="Proteomes" id="UP000647424">
    <property type="component" value="Unassembled WGS sequence"/>
</dbReference>
<name>A0A927IKZ2_9BURK</name>
<keyword evidence="2" id="KW-1185">Reference proteome</keyword>
<evidence type="ECO:0008006" key="3">
    <source>
        <dbReference type="Google" id="ProtNLM"/>
    </source>
</evidence>
<accession>A0A927IKZ2</accession>
<dbReference type="Pfam" id="PF19795">
    <property type="entry name" value="DUF6279"/>
    <property type="match status" value="1"/>
</dbReference>
<dbReference type="AlphaFoldDB" id="A0A927IKZ2"/>
<evidence type="ECO:0000313" key="2">
    <source>
        <dbReference type="Proteomes" id="UP000647424"/>
    </source>
</evidence>